<keyword evidence="2" id="KW-1133">Transmembrane helix</keyword>
<evidence type="ECO:0000313" key="4">
    <source>
        <dbReference type="Proteomes" id="UP000038802"/>
    </source>
</evidence>
<name>A0A0U0QND7_MYCTX</name>
<evidence type="ECO:0000256" key="2">
    <source>
        <dbReference type="SAM" id="Phobius"/>
    </source>
</evidence>
<dbReference type="AlphaFoldDB" id="A0A0U0QND7"/>
<dbReference type="EMBL" id="CSAE01000035">
    <property type="protein sequence ID" value="COV12108.1"/>
    <property type="molecule type" value="Genomic_DNA"/>
</dbReference>
<feature type="compositionally biased region" description="Low complexity" evidence="1">
    <location>
        <begin position="148"/>
        <end position="169"/>
    </location>
</feature>
<reference evidence="4" key="1">
    <citation type="submission" date="2015-03" db="EMBL/GenBank/DDBJ databases">
        <authorList>
            <consortium name="Pathogen Informatics"/>
        </authorList>
    </citation>
    <scope>NUCLEOTIDE SEQUENCE [LARGE SCALE GENOMIC DNA]</scope>
    <source>
        <strain evidence="4">K00500041</strain>
    </source>
</reference>
<proteinExistence type="predicted"/>
<dbReference type="OMA" id="PMKSAFR"/>
<feature type="region of interest" description="Disordered" evidence="1">
    <location>
        <begin position="148"/>
        <end position="191"/>
    </location>
</feature>
<gene>
    <name evidence="3" type="ORF">ERS007703_00577</name>
</gene>
<keyword evidence="2 3" id="KW-0812">Transmembrane</keyword>
<sequence>MAGLHFESAEQKSRQRCECRVRVNECRTVAKPFVNECSLGQGVIMSVVGGTVRTVGRTVSGAATATTAAAGAVGGAAVSGIVGGVTGAAKGIQKGLSSGSKSTAAAALAIGAIGVAGLVDWPILLAVGGGALLLRKLNRTPEVAAPPVKAKLAPVPDKPAAAKEAPAKASKTTARKTSGRRAGTAELRSTN</sequence>
<feature type="transmembrane region" description="Helical" evidence="2">
    <location>
        <begin position="104"/>
        <end position="134"/>
    </location>
</feature>
<accession>A0A0U0QND7</accession>
<protein>
    <submittedName>
        <fullName evidence="3">Transmembrane protein</fullName>
    </submittedName>
</protein>
<keyword evidence="2" id="KW-0472">Membrane</keyword>
<organism evidence="3 4">
    <name type="scientific">Mycobacterium tuberculosis</name>
    <dbReference type="NCBI Taxonomy" id="1773"/>
    <lineage>
        <taxon>Bacteria</taxon>
        <taxon>Bacillati</taxon>
        <taxon>Actinomycetota</taxon>
        <taxon>Actinomycetes</taxon>
        <taxon>Mycobacteriales</taxon>
        <taxon>Mycobacteriaceae</taxon>
        <taxon>Mycobacterium</taxon>
        <taxon>Mycobacterium tuberculosis complex</taxon>
    </lineage>
</organism>
<dbReference type="Proteomes" id="UP000038802">
    <property type="component" value="Unassembled WGS sequence"/>
</dbReference>
<evidence type="ECO:0000256" key="1">
    <source>
        <dbReference type="SAM" id="MobiDB-lite"/>
    </source>
</evidence>
<evidence type="ECO:0000313" key="3">
    <source>
        <dbReference type="EMBL" id="COV12108.1"/>
    </source>
</evidence>
<dbReference type="STRING" id="115862.BBG46_02330"/>